<comment type="caution">
    <text evidence="11">Lacks conserved residue(s) required for the propagation of feature annotation.</text>
</comment>
<dbReference type="GO" id="GO:0005886">
    <property type="term" value="C:plasma membrane"/>
    <property type="evidence" value="ECO:0007669"/>
    <property type="project" value="UniProtKB-SubCell"/>
</dbReference>
<evidence type="ECO:0000256" key="7">
    <source>
        <dbReference type="ARBA" id="ARBA00022989"/>
    </source>
</evidence>
<feature type="domain" description="Neurotransmitter-gated ion-channel transmembrane" evidence="13">
    <location>
        <begin position="270"/>
        <end position="348"/>
    </location>
</feature>
<comment type="caution">
    <text evidence="14">The sequence shown here is derived from an EMBL/GenBank/DDBJ whole genome shotgun (WGS) entry which is preliminary data.</text>
</comment>
<keyword evidence="9 11" id="KW-0472">Membrane</keyword>
<gene>
    <name evidence="14" type="ORF">MNOR_LOCUS23514</name>
</gene>
<evidence type="ECO:0000313" key="15">
    <source>
        <dbReference type="Proteomes" id="UP001497623"/>
    </source>
</evidence>
<feature type="transmembrane region" description="Helical" evidence="11">
    <location>
        <begin position="288"/>
        <end position="305"/>
    </location>
</feature>
<organism evidence="14 15">
    <name type="scientific">Meganyctiphanes norvegica</name>
    <name type="common">Northern krill</name>
    <name type="synonym">Thysanopoda norvegica</name>
    <dbReference type="NCBI Taxonomy" id="48144"/>
    <lineage>
        <taxon>Eukaryota</taxon>
        <taxon>Metazoa</taxon>
        <taxon>Ecdysozoa</taxon>
        <taxon>Arthropoda</taxon>
        <taxon>Crustacea</taxon>
        <taxon>Multicrustacea</taxon>
        <taxon>Malacostraca</taxon>
        <taxon>Eumalacostraca</taxon>
        <taxon>Eucarida</taxon>
        <taxon>Euphausiacea</taxon>
        <taxon>Euphausiidae</taxon>
        <taxon>Meganyctiphanes</taxon>
    </lineage>
</organism>
<dbReference type="CDD" id="cd19049">
    <property type="entry name" value="LGIC_TM_anion"/>
    <property type="match status" value="1"/>
</dbReference>
<accession>A0AAV2RCE0</accession>
<dbReference type="GO" id="GO:0099095">
    <property type="term" value="F:ligand-gated monoatomic anion channel activity"/>
    <property type="evidence" value="ECO:0007669"/>
    <property type="project" value="UniProtKB-ARBA"/>
</dbReference>
<evidence type="ECO:0000256" key="11">
    <source>
        <dbReference type="RuleBase" id="RU000687"/>
    </source>
</evidence>
<keyword evidence="4" id="KW-1003">Cell membrane</keyword>
<evidence type="ECO:0000256" key="2">
    <source>
        <dbReference type="ARBA" id="ARBA00004236"/>
    </source>
</evidence>
<dbReference type="InterPro" id="IPR036719">
    <property type="entry name" value="Neuro-gated_channel_TM_sf"/>
</dbReference>
<dbReference type="Pfam" id="PF02931">
    <property type="entry name" value="Neur_chan_LBD"/>
    <property type="match status" value="1"/>
</dbReference>
<keyword evidence="15" id="KW-1185">Reference proteome</keyword>
<evidence type="ECO:0000256" key="4">
    <source>
        <dbReference type="ARBA" id="ARBA00022475"/>
    </source>
</evidence>
<dbReference type="InterPro" id="IPR006201">
    <property type="entry name" value="Neur_channel"/>
</dbReference>
<dbReference type="EMBL" id="CAXKWB010020803">
    <property type="protein sequence ID" value="CAL4122792.1"/>
    <property type="molecule type" value="Genomic_DNA"/>
</dbReference>
<keyword evidence="5 11" id="KW-0812">Transmembrane</keyword>
<dbReference type="Pfam" id="PF02932">
    <property type="entry name" value="Neur_chan_memb"/>
    <property type="match status" value="1"/>
</dbReference>
<feature type="chain" id="PRO_5043097159" evidence="11">
    <location>
        <begin position="26"/>
        <end position="349"/>
    </location>
</feature>
<proteinExistence type="inferred from homology"/>
<evidence type="ECO:0000256" key="6">
    <source>
        <dbReference type="ARBA" id="ARBA00022729"/>
    </source>
</evidence>
<sequence length="349" mass="40686">MLSRQYLTSTTIFIVTILCCYSGDGAYSNGASHTKYDLSEQYLEEQFENLTDPGLYNRHVRPPSKGPTKVFTSLNIVSINAISSQYLQLNVILLISHAWLDLRLNYHNQTKYFDDDSLCLEGTKWHLDRVWWPSLFLLNEQQGRLMNIIDDNLYISVCPHGNIYYQYRIQETLHCSMDLSRFPFDTQMCKIELGSWRYSNNSVVLDWDSDYIPVTGDVIVVNEFKLNRFKFRKELRQDLGRGSRSYSVLVVELYLDRQWGYYFIQYYVTSFILVFISWISLWLDQAAAPARVTLGTSTLLTFVTLSSNSKAVLPKVSVITVIDSWYFICMLFIVATLLEYALVNITYRR</sequence>
<evidence type="ECO:0000313" key="14">
    <source>
        <dbReference type="EMBL" id="CAL4122792.1"/>
    </source>
</evidence>
<evidence type="ECO:0000256" key="10">
    <source>
        <dbReference type="ARBA" id="ARBA00023303"/>
    </source>
</evidence>
<dbReference type="Proteomes" id="UP001497623">
    <property type="component" value="Unassembled WGS sequence"/>
</dbReference>
<name>A0AAV2RCE0_MEGNR</name>
<dbReference type="GO" id="GO:0005254">
    <property type="term" value="F:chloride channel activity"/>
    <property type="evidence" value="ECO:0007669"/>
    <property type="project" value="UniProtKB-ARBA"/>
</dbReference>
<comment type="similarity">
    <text evidence="11">Belongs to the ligand-gated ion channel (TC 1.A.9) family.</text>
</comment>
<dbReference type="Gene3D" id="2.70.170.10">
    <property type="entry name" value="Neurotransmitter-gated ion-channel ligand-binding domain"/>
    <property type="match status" value="1"/>
</dbReference>
<dbReference type="InterPro" id="IPR006028">
    <property type="entry name" value="GABAA/Glycine_rcpt"/>
</dbReference>
<dbReference type="Gene3D" id="1.20.58.390">
    <property type="entry name" value="Neurotransmitter-gated ion-channel transmembrane domain"/>
    <property type="match status" value="1"/>
</dbReference>
<comment type="subcellular location">
    <subcellularLocation>
        <location evidence="2">Cell membrane</location>
    </subcellularLocation>
    <subcellularLocation>
        <location evidence="1">Membrane</location>
        <topology evidence="1">Multi-pass membrane protein</topology>
    </subcellularLocation>
</comment>
<dbReference type="PANTHER" id="PTHR18945">
    <property type="entry name" value="NEUROTRANSMITTER GATED ION CHANNEL"/>
    <property type="match status" value="1"/>
</dbReference>
<feature type="domain" description="Neurotransmitter-gated ion-channel ligand-binding" evidence="12">
    <location>
        <begin position="47"/>
        <end position="234"/>
    </location>
</feature>
<dbReference type="PROSITE" id="PS00236">
    <property type="entry name" value="NEUROTR_ION_CHANNEL"/>
    <property type="match status" value="1"/>
</dbReference>
<feature type="transmembrane region" description="Helical" evidence="11">
    <location>
        <begin position="325"/>
        <end position="347"/>
    </location>
</feature>
<dbReference type="SUPFAM" id="SSF90112">
    <property type="entry name" value="Neurotransmitter-gated ion-channel transmembrane pore"/>
    <property type="match status" value="1"/>
</dbReference>
<keyword evidence="3 11" id="KW-0813">Transport</keyword>
<dbReference type="SUPFAM" id="SSF63712">
    <property type="entry name" value="Nicotinic receptor ligand binding domain-like"/>
    <property type="match status" value="1"/>
</dbReference>
<dbReference type="InterPro" id="IPR036734">
    <property type="entry name" value="Neur_chan_lig-bd_sf"/>
</dbReference>
<keyword evidence="8 11" id="KW-0406">Ion transport</keyword>
<protein>
    <submittedName>
        <fullName evidence="14">Uncharacterized protein</fullName>
    </submittedName>
</protein>
<dbReference type="PRINTS" id="PR00253">
    <property type="entry name" value="GABAARECEPTR"/>
</dbReference>
<dbReference type="InterPro" id="IPR018000">
    <property type="entry name" value="Neurotransmitter_ion_chnl_CS"/>
</dbReference>
<dbReference type="PRINTS" id="PR00252">
    <property type="entry name" value="NRIONCHANNEL"/>
</dbReference>
<feature type="signal peptide" evidence="11">
    <location>
        <begin position="1"/>
        <end position="25"/>
    </location>
</feature>
<evidence type="ECO:0000256" key="8">
    <source>
        <dbReference type="ARBA" id="ARBA00023065"/>
    </source>
</evidence>
<dbReference type="InterPro" id="IPR006029">
    <property type="entry name" value="Neurotrans-gated_channel_TM"/>
</dbReference>
<keyword evidence="10 11" id="KW-0407">Ion channel</keyword>
<keyword evidence="7 11" id="KW-1133">Transmembrane helix</keyword>
<evidence type="ECO:0000259" key="13">
    <source>
        <dbReference type="Pfam" id="PF02932"/>
    </source>
</evidence>
<reference evidence="14 15" key="1">
    <citation type="submission" date="2024-05" db="EMBL/GenBank/DDBJ databases">
        <authorList>
            <person name="Wallberg A."/>
        </authorList>
    </citation>
    <scope>NUCLEOTIDE SEQUENCE [LARGE SCALE GENOMIC DNA]</scope>
</reference>
<dbReference type="GO" id="GO:0004888">
    <property type="term" value="F:transmembrane signaling receptor activity"/>
    <property type="evidence" value="ECO:0007669"/>
    <property type="project" value="InterPro"/>
</dbReference>
<feature type="non-terminal residue" evidence="14">
    <location>
        <position position="349"/>
    </location>
</feature>
<feature type="transmembrane region" description="Helical" evidence="11">
    <location>
        <begin position="259"/>
        <end position="281"/>
    </location>
</feature>
<dbReference type="InterPro" id="IPR038050">
    <property type="entry name" value="Neuro_actylchol_rec"/>
</dbReference>
<evidence type="ECO:0000256" key="1">
    <source>
        <dbReference type="ARBA" id="ARBA00004141"/>
    </source>
</evidence>
<evidence type="ECO:0000256" key="5">
    <source>
        <dbReference type="ARBA" id="ARBA00022692"/>
    </source>
</evidence>
<dbReference type="AlphaFoldDB" id="A0AAV2RCE0"/>
<dbReference type="InterPro" id="IPR006202">
    <property type="entry name" value="Neur_chan_lig-bd"/>
</dbReference>
<dbReference type="GO" id="GO:0005230">
    <property type="term" value="F:extracellular ligand-gated monoatomic ion channel activity"/>
    <property type="evidence" value="ECO:0007669"/>
    <property type="project" value="InterPro"/>
</dbReference>
<evidence type="ECO:0000256" key="9">
    <source>
        <dbReference type="ARBA" id="ARBA00023136"/>
    </source>
</evidence>
<evidence type="ECO:0000259" key="12">
    <source>
        <dbReference type="Pfam" id="PF02931"/>
    </source>
</evidence>
<keyword evidence="6 11" id="KW-0732">Signal</keyword>
<evidence type="ECO:0000256" key="3">
    <source>
        <dbReference type="ARBA" id="ARBA00022448"/>
    </source>
</evidence>